<evidence type="ECO:0000259" key="6">
    <source>
        <dbReference type="Pfam" id="PF03668"/>
    </source>
</evidence>
<dbReference type="SUPFAM" id="SSF52540">
    <property type="entry name" value="P-loop containing nucleoside triphosphate hydrolases"/>
    <property type="match status" value="1"/>
</dbReference>
<dbReference type="InterPro" id="IPR053931">
    <property type="entry name" value="RapZ_C"/>
</dbReference>
<protein>
    <submittedName>
        <fullName evidence="8">RNase adapter RapZ</fullName>
    </submittedName>
</protein>
<feature type="compositionally biased region" description="Polar residues" evidence="5">
    <location>
        <begin position="1"/>
        <end position="12"/>
    </location>
</feature>
<dbReference type="Pfam" id="PF03668">
    <property type="entry name" value="RapZ-like_N"/>
    <property type="match status" value="1"/>
</dbReference>
<dbReference type="InterPro" id="IPR005337">
    <property type="entry name" value="RapZ-like"/>
</dbReference>
<keyword evidence="3 4" id="KW-0342">GTP-binding</keyword>
<accession>A0ABW3TFT8</accession>
<reference evidence="9" key="1">
    <citation type="journal article" date="2019" name="Int. J. Syst. Evol. Microbiol.">
        <title>The Global Catalogue of Microorganisms (GCM) 10K type strain sequencing project: providing services to taxonomists for standard genome sequencing and annotation.</title>
        <authorList>
            <consortium name="The Broad Institute Genomics Platform"/>
            <consortium name="The Broad Institute Genome Sequencing Center for Infectious Disease"/>
            <person name="Wu L."/>
            <person name="Ma J."/>
        </authorList>
    </citation>
    <scope>NUCLEOTIDE SEQUENCE [LARGE SCALE GENOMIC DNA]</scope>
    <source>
        <strain evidence="9">CCUG 55328</strain>
    </source>
</reference>
<dbReference type="InterPro" id="IPR027417">
    <property type="entry name" value="P-loop_NTPase"/>
</dbReference>
<keyword evidence="1 4" id="KW-0547">Nucleotide-binding</keyword>
<dbReference type="NCBIfam" id="NF003828">
    <property type="entry name" value="PRK05416.1"/>
    <property type="match status" value="1"/>
</dbReference>
<evidence type="ECO:0000256" key="3">
    <source>
        <dbReference type="ARBA" id="ARBA00023134"/>
    </source>
</evidence>
<organism evidence="8 9">
    <name type="scientific">Seohaeicola saemankumensis</name>
    <dbReference type="NCBI Taxonomy" id="481181"/>
    <lineage>
        <taxon>Bacteria</taxon>
        <taxon>Pseudomonadati</taxon>
        <taxon>Pseudomonadota</taxon>
        <taxon>Alphaproteobacteria</taxon>
        <taxon>Rhodobacterales</taxon>
        <taxon>Roseobacteraceae</taxon>
        <taxon>Seohaeicola</taxon>
    </lineage>
</organism>
<proteinExistence type="inferred from homology"/>
<dbReference type="RefSeq" id="WP_380793075.1">
    <property type="nucleotide sequence ID" value="NZ_JBHTKR010000005.1"/>
</dbReference>
<evidence type="ECO:0000256" key="1">
    <source>
        <dbReference type="ARBA" id="ARBA00022741"/>
    </source>
</evidence>
<feature type="domain" description="RapZ-like N-terminal" evidence="6">
    <location>
        <begin position="22"/>
        <end position="173"/>
    </location>
</feature>
<evidence type="ECO:0000259" key="7">
    <source>
        <dbReference type="Pfam" id="PF22740"/>
    </source>
</evidence>
<keyword evidence="2 4" id="KW-0067">ATP-binding</keyword>
<dbReference type="HAMAP" id="MF_00636">
    <property type="entry name" value="RapZ_like"/>
    <property type="match status" value="1"/>
</dbReference>
<keyword evidence="9" id="KW-1185">Reference proteome</keyword>
<feature type="domain" description="RapZ C-terminal" evidence="7">
    <location>
        <begin position="180"/>
        <end position="299"/>
    </location>
</feature>
<dbReference type="Pfam" id="PF22740">
    <property type="entry name" value="PapZ_C"/>
    <property type="match status" value="1"/>
</dbReference>
<dbReference type="PANTHER" id="PTHR30448">
    <property type="entry name" value="RNASE ADAPTER PROTEIN RAPZ"/>
    <property type="match status" value="1"/>
</dbReference>
<evidence type="ECO:0000256" key="4">
    <source>
        <dbReference type="HAMAP-Rule" id="MF_00636"/>
    </source>
</evidence>
<feature type="binding site" evidence="4">
    <location>
        <begin position="74"/>
        <end position="77"/>
    </location>
    <ligand>
        <name>GTP</name>
        <dbReference type="ChEBI" id="CHEBI:37565"/>
    </ligand>
</feature>
<feature type="binding site" evidence="4">
    <location>
        <begin position="27"/>
        <end position="34"/>
    </location>
    <ligand>
        <name>ATP</name>
        <dbReference type="ChEBI" id="CHEBI:30616"/>
    </ligand>
</feature>
<evidence type="ECO:0000256" key="5">
    <source>
        <dbReference type="SAM" id="MobiDB-lite"/>
    </source>
</evidence>
<sequence>MTVKTAQTTQKDPQPANPGQRVVLVTGPSGAGRSTAINALEDSGFEAIDNLPLSMLPRLLDGPPISRPLALGIDVRNRDFSTNALIETIDRLGLTPGFVPALLYLDSRAEVLERRYSETRRRHPMAPAESPEIGIARELDLLGPIRARADILIDTSDLTPHELRAEIERMFTGGGGPHLAVTINSFSYKRGMPRGMDMVIDCRFLRNPYWEESLRALDGRDPQVAAHIAGDPREEAFFAKVLDLMLLLLPAYKDEGKSHFAIGFGCTGGQHRSVAMTEKLALALAKEGWQVSIRHRELERRNASLPANRPVAGATSV</sequence>
<feature type="region of interest" description="Disordered" evidence="5">
    <location>
        <begin position="1"/>
        <end position="21"/>
    </location>
</feature>
<evidence type="ECO:0000256" key="2">
    <source>
        <dbReference type="ARBA" id="ARBA00022840"/>
    </source>
</evidence>
<dbReference type="Proteomes" id="UP001597151">
    <property type="component" value="Unassembled WGS sequence"/>
</dbReference>
<evidence type="ECO:0000313" key="8">
    <source>
        <dbReference type="EMBL" id="MFD1195808.1"/>
    </source>
</evidence>
<dbReference type="PANTHER" id="PTHR30448:SF0">
    <property type="entry name" value="RNASE ADAPTER PROTEIN RAPZ"/>
    <property type="match status" value="1"/>
</dbReference>
<dbReference type="PIRSF" id="PIRSF005052">
    <property type="entry name" value="P-loopkin"/>
    <property type="match status" value="1"/>
</dbReference>
<gene>
    <name evidence="8" type="primary">rapZ</name>
    <name evidence="8" type="ORF">ACFQ3C_14135</name>
</gene>
<comment type="caution">
    <text evidence="8">The sequence shown here is derived from an EMBL/GenBank/DDBJ whole genome shotgun (WGS) entry which is preliminary data.</text>
</comment>
<dbReference type="InterPro" id="IPR053930">
    <property type="entry name" value="RapZ-like_N"/>
</dbReference>
<dbReference type="EMBL" id="JBHTKR010000005">
    <property type="protein sequence ID" value="MFD1195808.1"/>
    <property type="molecule type" value="Genomic_DNA"/>
</dbReference>
<evidence type="ECO:0000313" key="9">
    <source>
        <dbReference type="Proteomes" id="UP001597151"/>
    </source>
</evidence>
<name>A0ABW3TFT8_9RHOB</name>